<feature type="transmembrane region" description="Helical" evidence="1">
    <location>
        <begin position="53"/>
        <end position="76"/>
    </location>
</feature>
<accession>A0ABR3JUS2</accession>
<keyword evidence="1" id="KW-0812">Transmembrane</keyword>
<evidence type="ECO:0000313" key="2">
    <source>
        <dbReference type="EMBL" id="KAL0959115.1"/>
    </source>
</evidence>
<feature type="transmembrane region" description="Helical" evidence="1">
    <location>
        <begin position="125"/>
        <end position="143"/>
    </location>
</feature>
<keyword evidence="3" id="KW-1185">Reference proteome</keyword>
<keyword evidence="1" id="KW-0472">Membrane</keyword>
<feature type="transmembrane region" description="Helical" evidence="1">
    <location>
        <begin position="9"/>
        <end position="33"/>
    </location>
</feature>
<protein>
    <submittedName>
        <fullName evidence="2">Uncharacterized protein</fullName>
    </submittedName>
</protein>
<sequence length="176" mass="18911">MPSRATQSILLVALPWLASSLAFVGFLTFGVLHPHMIHRDGPGFYCSIVSGRTAPAISAGISGLVMLPAIAMKFYLGLIMYRNWTLLSTHAIHIGNAIRVMIIITAGALVLTVLIIYLVSDPSGSQSDFVLAGIPILAILVFGTSKDIRVWLFFESDSVVKDEGPSTTERQNAGPE</sequence>
<dbReference type="Proteomes" id="UP001556367">
    <property type="component" value="Unassembled WGS sequence"/>
</dbReference>
<proteinExistence type="predicted"/>
<organism evidence="2 3">
    <name type="scientific">Hohenbuehelia grisea</name>
    <dbReference type="NCBI Taxonomy" id="104357"/>
    <lineage>
        <taxon>Eukaryota</taxon>
        <taxon>Fungi</taxon>
        <taxon>Dikarya</taxon>
        <taxon>Basidiomycota</taxon>
        <taxon>Agaricomycotina</taxon>
        <taxon>Agaricomycetes</taxon>
        <taxon>Agaricomycetidae</taxon>
        <taxon>Agaricales</taxon>
        <taxon>Pleurotineae</taxon>
        <taxon>Pleurotaceae</taxon>
        <taxon>Hohenbuehelia</taxon>
    </lineage>
</organism>
<gene>
    <name evidence="2" type="ORF">HGRIS_014411</name>
</gene>
<comment type="caution">
    <text evidence="2">The sequence shown here is derived from an EMBL/GenBank/DDBJ whole genome shotgun (WGS) entry which is preliminary data.</text>
</comment>
<evidence type="ECO:0000256" key="1">
    <source>
        <dbReference type="SAM" id="Phobius"/>
    </source>
</evidence>
<name>A0ABR3JUS2_9AGAR</name>
<reference evidence="3" key="1">
    <citation type="submission" date="2024-06" db="EMBL/GenBank/DDBJ databases">
        <title>Multi-omics analyses provide insights into the biosynthesis of the anticancer antibiotic pleurotin in Hohenbuehelia grisea.</title>
        <authorList>
            <person name="Weaver J.A."/>
            <person name="Alberti F."/>
        </authorList>
    </citation>
    <scope>NUCLEOTIDE SEQUENCE [LARGE SCALE GENOMIC DNA]</scope>
    <source>
        <strain evidence="3">T-177</strain>
    </source>
</reference>
<evidence type="ECO:0000313" key="3">
    <source>
        <dbReference type="Proteomes" id="UP001556367"/>
    </source>
</evidence>
<feature type="transmembrane region" description="Helical" evidence="1">
    <location>
        <begin position="97"/>
        <end position="119"/>
    </location>
</feature>
<keyword evidence="1" id="KW-1133">Transmembrane helix</keyword>
<dbReference type="EMBL" id="JASNQZ010000003">
    <property type="protein sequence ID" value="KAL0959115.1"/>
    <property type="molecule type" value="Genomic_DNA"/>
</dbReference>